<dbReference type="Ensembl" id="ENSMMDT00005010671.1">
    <property type="protein sequence ID" value="ENSMMDP00005010360.1"/>
    <property type="gene ID" value="ENSMMDG00005005592.1"/>
</dbReference>
<dbReference type="Proteomes" id="UP000472263">
    <property type="component" value="Chromosome 5"/>
</dbReference>
<feature type="compositionally biased region" description="Basic and acidic residues" evidence="1">
    <location>
        <begin position="1"/>
        <end position="19"/>
    </location>
</feature>
<feature type="region of interest" description="Disordered" evidence="1">
    <location>
        <begin position="1"/>
        <end position="26"/>
    </location>
</feature>
<dbReference type="InParanoid" id="A0A667WXP2"/>
<feature type="domain" description="L1 transposable element RRM" evidence="2">
    <location>
        <begin position="111"/>
        <end position="203"/>
    </location>
</feature>
<name>A0A667WXP2_9TELE</name>
<evidence type="ECO:0000256" key="1">
    <source>
        <dbReference type="SAM" id="MobiDB-lite"/>
    </source>
</evidence>
<proteinExistence type="predicted"/>
<protein>
    <recommendedName>
        <fullName evidence="2">L1 transposable element RRM domain-containing protein</fullName>
    </recommendedName>
</protein>
<dbReference type="InterPro" id="IPR043636">
    <property type="entry name" value="L1_RRM_dom"/>
</dbReference>
<organism evidence="3 4">
    <name type="scientific">Myripristis murdjan</name>
    <name type="common">pinecone soldierfish</name>
    <dbReference type="NCBI Taxonomy" id="586833"/>
    <lineage>
        <taxon>Eukaryota</taxon>
        <taxon>Metazoa</taxon>
        <taxon>Chordata</taxon>
        <taxon>Craniata</taxon>
        <taxon>Vertebrata</taxon>
        <taxon>Euteleostomi</taxon>
        <taxon>Actinopterygii</taxon>
        <taxon>Neopterygii</taxon>
        <taxon>Teleostei</taxon>
        <taxon>Neoteleostei</taxon>
        <taxon>Acanthomorphata</taxon>
        <taxon>Holocentriformes</taxon>
        <taxon>Holocentridae</taxon>
        <taxon>Myripristis</taxon>
    </lineage>
</organism>
<accession>A0A667WXP2</accession>
<keyword evidence="4" id="KW-1185">Reference proteome</keyword>
<dbReference type="InterPro" id="IPR004244">
    <property type="entry name" value="Transposase_22"/>
</dbReference>
<reference evidence="3" key="1">
    <citation type="submission" date="2019-06" db="EMBL/GenBank/DDBJ databases">
        <authorList>
            <consortium name="Wellcome Sanger Institute Data Sharing"/>
        </authorList>
    </citation>
    <scope>NUCLEOTIDE SEQUENCE [LARGE SCALE GENOMIC DNA]</scope>
</reference>
<reference evidence="3" key="2">
    <citation type="submission" date="2025-08" db="UniProtKB">
        <authorList>
            <consortium name="Ensembl"/>
        </authorList>
    </citation>
    <scope>IDENTIFICATION</scope>
</reference>
<dbReference type="Gene3D" id="1.20.5.340">
    <property type="match status" value="1"/>
</dbReference>
<dbReference type="GeneTree" id="ENSGT00940000160789"/>
<dbReference type="PANTHER" id="PTHR11505">
    <property type="entry name" value="L1 TRANSPOSABLE ELEMENT-RELATED"/>
    <property type="match status" value="1"/>
</dbReference>
<dbReference type="Gene3D" id="3.30.70.1820">
    <property type="entry name" value="L1 transposable element, RRM domain"/>
    <property type="match status" value="1"/>
</dbReference>
<evidence type="ECO:0000313" key="3">
    <source>
        <dbReference type="Ensembl" id="ENSMMDP00005010360.1"/>
    </source>
</evidence>
<reference evidence="3" key="3">
    <citation type="submission" date="2025-09" db="UniProtKB">
        <authorList>
            <consortium name="Ensembl"/>
        </authorList>
    </citation>
    <scope>IDENTIFICATION</scope>
</reference>
<sequence length="265" mass="29979">MPDRKPAARGEKKDSKDAASAEEPQDEVAMELASIKTMLQGIASDIGEVKGSLACLQTTVQQLGGRLTEAETRISNLEDGCCTREKTLGQVGKTVEQLKERVNYLEDAGRRNNVRIVGVKENSEAGDMEKFVRTLLEECLDMEADGGFEIERAHRCGPKPNADAKFSRHILVKFLRFSAREAVLRTAREKGYTEWKGQRIFFSQDLSRDTIQKRKKYDEVKRQLRSMTNVSYAMLYPDTLRITVNNKRHLFTTPAEAKAFISTLR</sequence>
<evidence type="ECO:0000259" key="2">
    <source>
        <dbReference type="Pfam" id="PF02994"/>
    </source>
</evidence>
<evidence type="ECO:0000313" key="4">
    <source>
        <dbReference type="Proteomes" id="UP000472263"/>
    </source>
</evidence>
<dbReference type="SUPFAM" id="SSF57997">
    <property type="entry name" value="Tropomyosin"/>
    <property type="match status" value="1"/>
</dbReference>
<dbReference type="Pfam" id="PF02994">
    <property type="entry name" value="Transposase_22"/>
    <property type="match status" value="1"/>
</dbReference>
<dbReference type="AlphaFoldDB" id="A0A667WXP2"/>